<evidence type="ECO:0000259" key="1">
    <source>
        <dbReference type="PROSITE" id="PS50191"/>
    </source>
</evidence>
<evidence type="ECO:0000313" key="4">
    <source>
        <dbReference type="Proteomes" id="UP000327044"/>
    </source>
</evidence>
<dbReference type="Gene3D" id="3.40.525.10">
    <property type="entry name" value="CRAL-TRIO lipid binding domain"/>
    <property type="match status" value="1"/>
</dbReference>
<keyword evidence="4" id="KW-1185">Reference proteome</keyword>
<reference evidence="2" key="1">
    <citation type="journal article" date="2016" name="Sci. Rep.">
        <title>Molecular characterization of firefly nuptial gifts: a multi-omics approach sheds light on postcopulatory sexual selection.</title>
        <authorList>
            <person name="Al-Wathiqui N."/>
            <person name="Fallon T.R."/>
            <person name="South A."/>
            <person name="Weng J.K."/>
            <person name="Lewis S.M."/>
        </authorList>
    </citation>
    <scope>NUCLEOTIDE SEQUENCE</scope>
</reference>
<dbReference type="Gene3D" id="1.20.5.1200">
    <property type="entry name" value="Alpha-tocopherol transfer"/>
    <property type="match status" value="1"/>
</dbReference>
<accession>A0A1Y1JZU5</accession>
<dbReference type="InterPro" id="IPR001251">
    <property type="entry name" value="CRAL-TRIO_dom"/>
</dbReference>
<dbReference type="EMBL" id="GEZM01098790">
    <property type="protein sequence ID" value="JAV53757.1"/>
    <property type="molecule type" value="Transcribed_RNA"/>
</dbReference>
<dbReference type="PANTHER" id="PTHR10174:SF224">
    <property type="entry name" value="RETINOL-BINDING PROTEIN PINTA"/>
    <property type="match status" value="1"/>
</dbReference>
<dbReference type="Gene3D" id="1.10.8.20">
    <property type="entry name" value="N-terminal domain of phosphatidylinositol transfer protein sec14p"/>
    <property type="match status" value="1"/>
</dbReference>
<dbReference type="PROSITE" id="PS50191">
    <property type="entry name" value="CRAL_TRIO"/>
    <property type="match status" value="1"/>
</dbReference>
<dbReference type="CDD" id="cd00170">
    <property type="entry name" value="SEC14"/>
    <property type="match status" value="1"/>
</dbReference>
<feature type="domain" description="CRAL-TRIO" evidence="1">
    <location>
        <begin position="90"/>
        <end position="254"/>
    </location>
</feature>
<dbReference type="SMART" id="SM00516">
    <property type="entry name" value="SEC14"/>
    <property type="match status" value="1"/>
</dbReference>
<dbReference type="AlphaFoldDB" id="A0A1Y1JZU5"/>
<dbReference type="PANTHER" id="PTHR10174">
    <property type="entry name" value="ALPHA-TOCOPHEROL TRANSFER PROTEIN-RELATED"/>
    <property type="match status" value="1"/>
</dbReference>
<dbReference type="OrthoDB" id="6682367at2759"/>
<dbReference type="EMBL" id="GEZM01098789">
    <property type="protein sequence ID" value="JAV53758.1"/>
    <property type="molecule type" value="Transcribed_RNA"/>
</dbReference>
<dbReference type="EMBL" id="VVIM01000011">
    <property type="protein sequence ID" value="KAB0791838.1"/>
    <property type="molecule type" value="Genomic_DNA"/>
</dbReference>
<gene>
    <name evidence="3" type="ORF">PPYR_03638</name>
</gene>
<sequence length="306" mass="35973">MEVRPLPDYLQKVVENELNEVPSRVSDDIRAIKEWLAKQPHLNACTDDQWILMFLRGCKFRLQTVKEKMEEFYLLRTIMSDYFDDRDPLLPEIQELLSRQIILPLPVNKNGPQVFILRTDEGDINTLPLKAILKGGIMMLDMVMKENDHMVLGQYIIFDLEQLQYAYISQLTPLMIRMLVRGLQNAYPTRPKGFFVLNAPPVLKTVFDLTYPLLNKKMANRIHFYTKDNMEELTKLIPYEILPKEYGGGGDSIETIRVEWKQKMEDYREWFVNSSKYRVDESKKIKNCHLENAAETEGSFRKLEID</sequence>
<dbReference type="Pfam" id="PF00650">
    <property type="entry name" value="CRAL_TRIO"/>
    <property type="match status" value="1"/>
</dbReference>
<dbReference type="InterPro" id="IPR036865">
    <property type="entry name" value="CRAL-TRIO_dom_sf"/>
</dbReference>
<dbReference type="Proteomes" id="UP000327044">
    <property type="component" value="Unassembled WGS sequence"/>
</dbReference>
<evidence type="ECO:0000313" key="2">
    <source>
        <dbReference type="EMBL" id="JAV53758.1"/>
    </source>
</evidence>
<dbReference type="SUPFAM" id="SSF46938">
    <property type="entry name" value="CRAL/TRIO N-terminal domain"/>
    <property type="match status" value="1"/>
</dbReference>
<dbReference type="SUPFAM" id="SSF52087">
    <property type="entry name" value="CRAL/TRIO domain"/>
    <property type="match status" value="1"/>
</dbReference>
<dbReference type="GO" id="GO:1902936">
    <property type="term" value="F:phosphatidylinositol bisphosphate binding"/>
    <property type="evidence" value="ECO:0007669"/>
    <property type="project" value="TreeGrafter"/>
</dbReference>
<name>A0A1Y1JZU5_PHOPY</name>
<dbReference type="InParanoid" id="A0A1Y1JZU5"/>
<dbReference type="InterPro" id="IPR036273">
    <property type="entry name" value="CRAL/TRIO_N_dom_sf"/>
</dbReference>
<protein>
    <recommendedName>
        <fullName evidence="1">CRAL-TRIO domain-containing protein</fullName>
    </recommendedName>
</protein>
<reference evidence="3 4" key="2">
    <citation type="journal article" date="2018" name="Elife">
        <title>Firefly genomes illuminate parallel origins of bioluminescence in beetles.</title>
        <authorList>
            <person name="Fallon T.R."/>
            <person name="Lower S.E."/>
            <person name="Chang C.H."/>
            <person name="Bessho-Uehara M."/>
            <person name="Martin G.J."/>
            <person name="Bewick A.J."/>
            <person name="Behringer M."/>
            <person name="Debat H.J."/>
            <person name="Wong I."/>
            <person name="Day J.C."/>
            <person name="Suvorov A."/>
            <person name="Silva C.J."/>
            <person name="Stanger-Hall K.F."/>
            <person name="Hall D.W."/>
            <person name="Schmitz R.J."/>
            <person name="Nelson D.R."/>
            <person name="Lewis S.M."/>
            <person name="Shigenobu S."/>
            <person name="Bybee S.M."/>
            <person name="Larracuente A.M."/>
            <person name="Oba Y."/>
            <person name="Weng J.K."/>
        </authorList>
    </citation>
    <scope>NUCLEOTIDE SEQUENCE [LARGE SCALE GENOMIC DNA]</scope>
    <source>
        <strain evidence="3">1611_PpyrPB1</strain>
        <tissue evidence="3">Whole body</tissue>
    </source>
</reference>
<organism evidence="2">
    <name type="scientific">Photinus pyralis</name>
    <name type="common">Common eastern firefly</name>
    <name type="synonym">Lampyris pyralis</name>
    <dbReference type="NCBI Taxonomy" id="7054"/>
    <lineage>
        <taxon>Eukaryota</taxon>
        <taxon>Metazoa</taxon>
        <taxon>Ecdysozoa</taxon>
        <taxon>Arthropoda</taxon>
        <taxon>Hexapoda</taxon>
        <taxon>Insecta</taxon>
        <taxon>Pterygota</taxon>
        <taxon>Neoptera</taxon>
        <taxon>Endopterygota</taxon>
        <taxon>Coleoptera</taxon>
        <taxon>Polyphaga</taxon>
        <taxon>Elateriformia</taxon>
        <taxon>Elateroidea</taxon>
        <taxon>Lampyridae</taxon>
        <taxon>Lampyrinae</taxon>
        <taxon>Photinus</taxon>
    </lineage>
</organism>
<proteinExistence type="predicted"/>
<dbReference type="GO" id="GO:0016020">
    <property type="term" value="C:membrane"/>
    <property type="evidence" value="ECO:0007669"/>
    <property type="project" value="TreeGrafter"/>
</dbReference>
<evidence type="ECO:0000313" key="3">
    <source>
        <dbReference type="EMBL" id="KAB0791838.1"/>
    </source>
</evidence>
<reference evidence="3" key="3">
    <citation type="submission" date="2019-08" db="EMBL/GenBank/DDBJ databases">
        <authorList>
            <consortium name="Photinus pyralis genome working group"/>
            <person name="Fallon T.R."/>
            <person name="Sander Lower S.E."/>
            <person name="Weng J.-K."/>
        </authorList>
    </citation>
    <scope>NUCLEOTIDE SEQUENCE</scope>
    <source>
        <strain evidence="3">1611_PpyrPB1</strain>
        <tissue evidence="3">Whole body</tissue>
    </source>
</reference>